<dbReference type="RefSeq" id="WP_189255981.1">
    <property type="nucleotide sequence ID" value="NZ_BMRE01000021.1"/>
</dbReference>
<keyword evidence="2" id="KW-1185">Reference proteome</keyword>
<comment type="caution">
    <text evidence="1">The sequence shown here is derived from an EMBL/GenBank/DDBJ whole genome shotgun (WGS) entry which is preliminary data.</text>
</comment>
<dbReference type="Proteomes" id="UP000649573">
    <property type="component" value="Unassembled WGS sequence"/>
</dbReference>
<dbReference type="EMBL" id="BMRE01000021">
    <property type="protein sequence ID" value="GGU49833.1"/>
    <property type="molecule type" value="Genomic_DNA"/>
</dbReference>
<gene>
    <name evidence="1" type="ORF">GCM10010178_48340</name>
</gene>
<reference evidence="2" key="1">
    <citation type="journal article" date="2019" name="Int. J. Syst. Evol. Microbiol.">
        <title>The Global Catalogue of Microorganisms (GCM) 10K type strain sequencing project: providing services to taxonomists for standard genome sequencing and annotation.</title>
        <authorList>
            <consortium name="The Broad Institute Genomics Platform"/>
            <consortium name="The Broad Institute Genome Sequencing Center for Infectious Disease"/>
            <person name="Wu L."/>
            <person name="Ma J."/>
        </authorList>
    </citation>
    <scope>NUCLEOTIDE SEQUENCE [LARGE SCALE GENOMIC DNA]</scope>
    <source>
        <strain evidence="2">JCM 3296</strain>
    </source>
</reference>
<name>A0ABQ2URP9_9PSEU</name>
<sequence>MITMLVLTLLALPFALTAANVGRRRWIRKRGVARVRAELDAFHAELARQGLSHFSGR</sequence>
<accession>A0ABQ2URP9</accession>
<evidence type="ECO:0000313" key="1">
    <source>
        <dbReference type="EMBL" id="GGU49833.1"/>
    </source>
</evidence>
<proteinExistence type="predicted"/>
<organism evidence="1 2">
    <name type="scientific">Lentzea flava</name>
    <dbReference type="NCBI Taxonomy" id="103732"/>
    <lineage>
        <taxon>Bacteria</taxon>
        <taxon>Bacillati</taxon>
        <taxon>Actinomycetota</taxon>
        <taxon>Actinomycetes</taxon>
        <taxon>Pseudonocardiales</taxon>
        <taxon>Pseudonocardiaceae</taxon>
        <taxon>Lentzea</taxon>
    </lineage>
</organism>
<protein>
    <submittedName>
        <fullName evidence="1">Uncharacterized protein</fullName>
    </submittedName>
</protein>
<evidence type="ECO:0000313" key="2">
    <source>
        <dbReference type="Proteomes" id="UP000649573"/>
    </source>
</evidence>